<dbReference type="InterPro" id="IPR025877">
    <property type="entry name" value="MobA-like_NTP_Trfase"/>
</dbReference>
<sequence length="37" mass="4141">MSLIILAGGNSTRLNRDKAFLELIENKTIIENIVRAL</sequence>
<proteinExistence type="predicted"/>
<evidence type="ECO:0000313" key="2">
    <source>
        <dbReference type="EMBL" id="KKR78827.1"/>
    </source>
</evidence>
<dbReference type="AlphaFoldDB" id="A0A0G0WTV0"/>
<reference evidence="2 3" key="1">
    <citation type="journal article" date="2015" name="Nature">
        <title>rRNA introns, odd ribosomes, and small enigmatic genomes across a large radiation of phyla.</title>
        <authorList>
            <person name="Brown C.T."/>
            <person name="Hug L.A."/>
            <person name="Thomas B.C."/>
            <person name="Sharon I."/>
            <person name="Castelle C.J."/>
            <person name="Singh A."/>
            <person name="Wilkins M.J."/>
            <person name="Williams K.H."/>
            <person name="Banfield J.F."/>
        </authorList>
    </citation>
    <scope>NUCLEOTIDE SEQUENCE [LARGE SCALE GENOMIC DNA]</scope>
</reference>
<name>A0A0G0WTV0_9BACT</name>
<dbReference type="GO" id="GO:0016779">
    <property type="term" value="F:nucleotidyltransferase activity"/>
    <property type="evidence" value="ECO:0007669"/>
    <property type="project" value="UniProtKB-ARBA"/>
</dbReference>
<protein>
    <recommendedName>
        <fullName evidence="1">MobA-like NTP transferase domain-containing protein</fullName>
    </recommendedName>
</protein>
<comment type="caution">
    <text evidence="2">The sequence shown here is derived from an EMBL/GenBank/DDBJ whole genome shotgun (WGS) entry which is preliminary data.</text>
</comment>
<dbReference type="EMBL" id="LBZW01000024">
    <property type="protein sequence ID" value="KKR78827.1"/>
    <property type="molecule type" value="Genomic_DNA"/>
</dbReference>
<evidence type="ECO:0000259" key="1">
    <source>
        <dbReference type="Pfam" id="PF12804"/>
    </source>
</evidence>
<evidence type="ECO:0000313" key="3">
    <source>
        <dbReference type="Proteomes" id="UP000034749"/>
    </source>
</evidence>
<dbReference type="Proteomes" id="UP000034749">
    <property type="component" value="Unassembled WGS sequence"/>
</dbReference>
<organism evidence="2 3">
    <name type="scientific">Candidatus Nomurabacteria bacterium GW2011_GWA2_40_9</name>
    <dbReference type="NCBI Taxonomy" id="1618734"/>
    <lineage>
        <taxon>Bacteria</taxon>
        <taxon>Candidatus Nomuraibacteriota</taxon>
    </lineage>
</organism>
<gene>
    <name evidence="2" type="ORF">UU24_C0024G0008</name>
</gene>
<dbReference type="SUPFAM" id="SSF53448">
    <property type="entry name" value="Nucleotide-diphospho-sugar transferases"/>
    <property type="match status" value="1"/>
</dbReference>
<dbReference type="InterPro" id="IPR029044">
    <property type="entry name" value="Nucleotide-diphossugar_trans"/>
</dbReference>
<feature type="domain" description="MobA-like NTP transferase" evidence="1">
    <location>
        <begin position="4"/>
        <end position="37"/>
    </location>
</feature>
<dbReference type="Gene3D" id="3.90.550.10">
    <property type="entry name" value="Spore Coat Polysaccharide Biosynthesis Protein SpsA, Chain A"/>
    <property type="match status" value="1"/>
</dbReference>
<accession>A0A0G0WTV0</accession>
<dbReference type="Pfam" id="PF12804">
    <property type="entry name" value="NTP_transf_3"/>
    <property type="match status" value="1"/>
</dbReference>